<dbReference type="NCBIfam" id="NF008165">
    <property type="entry name" value="PRK10917.1-3"/>
    <property type="match status" value="1"/>
</dbReference>
<protein>
    <recommendedName>
        <fullName evidence="2 15">ATP-dependent DNA helicase RecG</fullName>
        <ecNumber evidence="13 15">5.6.2.4</ecNumber>
    </recommendedName>
</protein>
<dbReference type="GO" id="GO:0043138">
    <property type="term" value="F:3'-5' DNA helicase activity"/>
    <property type="evidence" value="ECO:0007669"/>
    <property type="project" value="UniProtKB-EC"/>
</dbReference>
<accession>A0A0X8FA44</accession>
<dbReference type="Gene3D" id="2.40.50.140">
    <property type="entry name" value="Nucleic acid-binding proteins"/>
    <property type="match status" value="1"/>
</dbReference>
<dbReference type="PANTHER" id="PTHR47964:SF1">
    <property type="entry name" value="ATP-DEPENDENT DNA HELICASE HOMOLOG RECG, CHLOROPLASTIC"/>
    <property type="match status" value="1"/>
</dbReference>
<dbReference type="Gene3D" id="1.10.150.20">
    <property type="entry name" value="5' to 3' exonuclease, C-terminal subdomain"/>
    <property type="match status" value="1"/>
</dbReference>
<proteinExistence type="inferred from homology"/>
<dbReference type="SMART" id="SM00487">
    <property type="entry name" value="DEXDc"/>
    <property type="match status" value="1"/>
</dbReference>
<comment type="catalytic activity">
    <reaction evidence="14 15">
        <text>ATP + H2O = ADP + phosphate + H(+)</text>
        <dbReference type="Rhea" id="RHEA:13065"/>
        <dbReference type="ChEBI" id="CHEBI:15377"/>
        <dbReference type="ChEBI" id="CHEBI:15378"/>
        <dbReference type="ChEBI" id="CHEBI:30616"/>
        <dbReference type="ChEBI" id="CHEBI:43474"/>
        <dbReference type="ChEBI" id="CHEBI:456216"/>
        <dbReference type="EC" id="5.6.2.4"/>
    </reaction>
</comment>
<reference evidence="18 19" key="1">
    <citation type="journal article" date="2016" name="Genome Announc.">
        <title>Complete Genome Sequences of Aerococcus christensenii CCUG 28831T, Aerococcus sanguinicola CCUG 43001T, Aerococcus urinae CCUG 36881T, Aerococcus urinaeequi CCUG 28094T, Aerococcus urinaehominis CCUG 42038 BT, and Aerococcus viridans CCUG 4311T.</title>
        <authorList>
            <person name="Carkaci D."/>
            <person name="Dargis R."/>
            <person name="Nielsen X.C."/>
            <person name="Skovgaard O."/>
            <person name="Fuursted K."/>
            <person name="Christensen J.J."/>
        </authorList>
    </citation>
    <scope>NUCLEOTIDE SEQUENCE [LARGE SCALE GENOMIC DNA]</scope>
    <source>
        <strain evidence="18 19">CCUG43001</strain>
    </source>
</reference>
<keyword evidence="5 15" id="KW-0378">Hydrolase</keyword>
<evidence type="ECO:0000313" key="19">
    <source>
        <dbReference type="Proteomes" id="UP000069912"/>
    </source>
</evidence>
<dbReference type="PROSITE" id="PS51194">
    <property type="entry name" value="HELICASE_CTER"/>
    <property type="match status" value="1"/>
</dbReference>
<dbReference type="SUPFAM" id="SSF50249">
    <property type="entry name" value="Nucleic acid-binding proteins"/>
    <property type="match status" value="1"/>
</dbReference>
<keyword evidence="10 15" id="KW-0234">DNA repair</keyword>
<keyword evidence="19" id="KW-1185">Reference proteome</keyword>
<dbReference type="GO" id="GO:0016887">
    <property type="term" value="F:ATP hydrolysis activity"/>
    <property type="evidence" value="ECO:0007669"/>
    <property type="project" value="RHEA"/>
</dbReference>
<keyword evidence="3 15" id="KW-0547">Nucleotide-binding</keyword>
<evidence type="ECO:0000256" key="2">
    <source>
        <dbReference type="ARBA" id="ARBA00017846"/>
    </source>
</evidence>
<gene>
    <name evidence="18" type="ORF">AWM72_01790</name>
</gene>
<dbReference type="EMBL" id="CP014160">
    <property type="protein sequence ID" value="AMB93569.1"/>
    <property type="molecule type" value="Genomic_DNA"/>
</dbReference>
<dbReference type="Pfam" id="PF17191">
    <property type="entry name" value="RecG_wedge"/>
    <property type="match status" value="1"/>
</dbReference>
<dbReference type="PANTHER" id="PTHR47964">
    <property type="entry name" value="ATP-DEPENDENT DNA HELICASE HOMOLOG RECG, CHLOROPLASTIC"/>
    <property type="match status" value="1"/>
</dbReference>
<dbReference type="GO" id="GO:0005524">
    <property type="term" value="F:ATP binding"/>
    <property type="evidence" value="ECO:0007669"/>
    <property type="project" value="UniProtKB-KW"/>
</dbReference>
<dbReference type="GO" id="GO:0006281">
    <property type="term" value="P:DNA repair"/>
    <property type="evidence" value="ECO:0007669"/>
    <property type="project" value="UniProtKB-UniRule"/>
</dbReference>
<evidence type="ECO:0000256" key="15">
    <source>
        <dbReference type="RuleBase" id="RU363016"/>
    </source>
</evidence>
<dbReference type="CDD" id="cd17992">
    <property type="entry name" value="DEXHc_RecG"/>
    <property type="match status" value="1"/>
</dbReference>
<feature type="domain" description="Helicase C-terminal" evidence="17">
    <location>
        <begin position="458"/>
        <end position="614"/>
    </location>
</feature>
<evidence type="ECO:0000256" key="14">
    <source>
        <dbReference type="ARBA" id="ARBA00048988"/>
    </source>
</evidence>
<dbReference type="SUPFAM" id="SSF52540">
    <property type="entry name" value="P-loop containing nucleoside triphosphate hydrolases"/>
    <property type="match status" value="2"/>
</dbReference>
<dbReference type="InterPro" id="IPR001650">
    <property type="entry name" value="Helicase_C-like"/>
</dbReference>
<dbReference type="InterPro" id="IPR011545">
    <property type="entry name" value="DEAD/DEAH_box_helicase_dom"/>
</dbReference>
<evidence type="ECO:0000256" key="3">
    <source>
        <dbReference type="ARBA" id="ARBA00022741"/>
    </source>
</evidence>
<evidence type="ECO:0000256" key="13">
    <source>
        <dbReference type="ARBA" id="ARBA00034808"/>
    </source>
</evidence>
<evidence type="ECO:0000256" key="9">
    <source>
        <dbReference type="ARBA" id="ARBA00023172"/>
    </source>
</evidence>
<sequence>MMSSLSDPVTKIPGVGPKTADRLEKIGIVTVKDLLYHFPFRYEDLSVEDVAELEDGQKATVMGRVTTPAVIDYFRGKKGSRLTFTLAVQHEVLRVVFFYQPYLKDKVKVGEDLVVYGKFDANRQQMIGQRIIDLAQSDDLSEQASVYRLTSGLSQKQLVTYIRQAWELYADQIEEVLPDELREKYGLVTHRQALEWMHFPADGEASRQARYQIKYQEFFLYILRIQWRKLVKRRSEQGIAIAYDNQALVRFIQSIPFELTQGQKEVVNEICADLRQPYQMNRLLQGDVGSGKTVVAFIALMAAVYGGYQGAFMVPTEILADQHYQSAQSLLPPDLKLACLTGSTKAADRRQILDDLANEDLDLLIGTHALIQDEVDFAQLGFIIIDEQHRFGVKQRARLIEKGKWALPNVLYMTATPIPRTLEITTMGDMDVSKLKELPSGRQPITTTWLRPSQEETALDQLEGELRLGHQAYIICPLIAESETQEAQNAEEIYQRFCTYFAGRFQVGLLHGKMSNEEKDQAMADFQEQRSQVLVATTVVEVGVNVPNATFMMILDADRFGLAQLHQLRGRVGRGDAPSYCVLIADPRTENGRERMAIMTQSTDGFYLSQADLELRGAGDYFGTKQSGLPSFKLADPLADATILEAARQDVGYFMPYLETHAGQYPQLLAYLKALDQDVQA</sequence>
<dbReference type="InterPro" id="IPR033454">
    <property type="entry name" value="RecG_wedge"/>
</dbReference>
<dbReference type="PROSITE" id="PS51192">
    <property type="entry name" value="HELICASE_ATP_BIND_1"/>
    <property type="match status" value="1"/>
</dbReference>
<dbReference type="GeneID" id="92902802"/>
<dbReference type="Gene3D" id="3.40.50.300">
    <property type="entry name" value="P-loop containing nucleotide triphosphate hydrolases"/>
    <property type="match status" value="2"/>
</dbReference>
<dbReference type="RefSeq" id="WP_067972273.1">
    <property type="nucleotide sequence ID" value="NZ_CP014160.1"/>
</dbReference>
<name>A0A0X8FA44_9LACT</name>
<dbReference type="Proteomes" id="UP000069912">
    <property type="component" value="Chromosome"/>
</dbReference>
<dbReference type="InterPro" id="IPR012340">
    <property type="entry name" value="NA-bd_OB-fold"/>
</dbReference>
<dbReference type="SMART" id="SM00490">
    <property type="entry name" value="HELICc"/>
    <property type="match status" value="1"/>
</dbReference>
<keyword evidence="4 15" id="KW-0227">DNA damage</keyword>
<dbReference type="NCBIfam" id="NF008168">
    <property type="entry name" value="PRK10917.2-2"/>
    <property type="match status" value="1"/>
</dbReference>
<keyword evidence="7 15" id="KW-0067">ATP-binding</keyword>
<dbReference type="InterPro" id="IPR047112">
    <property type="entry name" value="RecG/Mfd"/>
</dbReference>
<reference evidence="19" key="2">
    <citation type="submission" date="2016-01" db="EMBL/GenBank/DDBJ databases">
        <title>Six Aerococcus type strain genome sequencing and assembly using PacBio and Illumina Hiseq.</title>
        <authorList>
            <person name="Carkaci D."/>
            <person name="Dargis R."/>
            <person name="Nielsen X.C."/>
            <person name="Skovgaard O."/>
            <person name="Fuursted K."/>
            <person name="Christensen J.J."/>
        </authorList>
    </citation>
    <scope>NUCLEOTIDE SEQUENCE [LARGE SCALE GENOMIC DNA]</scope>
    <source>
        <strain evidence="19">CCUG43001</strain>
    </source>
</reference>
<comment type="similarity">
    <text evidence="1 15">Belongs to the helicase family. RecG subfamily.</text>
</comment>
<organism evidence="18 19">
    <name type="scientific">Aerococcus sanguinicola</name>
    <dbReference type="NCBI Taxonomy" id="119206"/>
    <lineage>
        <taxon>Bacteria</taxon>
        <taxon>Bacillati</taxon>
        <taxon>Bacillota</taxon>
        <taxon>Bacilli</taxon>
        <taxon>Lactobacillales</taxon>
        <taxon>Aerococcaceae</taxon>
        <taxon>Aerococcus</taxon>
    </lineage>
</organism>
<evidence type="ECO:0000259" key="17">
    <source>
        <dbReference type="PROSITE" id="PS51194"/>
    </source>
</evidence>
<keyword evidence="11" id="KW-0413">Isomerase</keyword>
<evidence type="ECO:0000256" key="10">
    <source>
        <dbReference type="ARBA" id="ARBA00023204"/>
    </source>
</evidence>
<dbReference type="EC" id="5.6.2.4" evidence="13 15"/>
<evidence type="ECO:0000256" key="11">
    <source>
        <dbReference type="ARBA" id="ARBA00023235"/>
    </source>
</evidence>
<dbReference type="KEGG" id="asan:AWM72_01790"/>
<dbReference type="Pfam" id="PF00270">
    <property type="entry name" value="DEAD"/>
    <property type="match status" value="1"/>
</dbReference>
<dbReference type="Pfam" id="PF00271">
    <property type="entry name" value="Helicase_C"/>
    <property type="match status" value="1"/>
</dbReference>
<keyword evidence="6 15" id="KW-0347">Helicase</keyword>
<evidence type="ECO:0000256" key="4">
    <source>
        <dbReference type="ARBA" id="ARBA00022763"/>
    </source>
</evidence>
<dbReference type="InterPro" id="IPR004609">
    <property type="entry name" value="ATP-dep_DNA_helicase_RecG"/>
</dbReference>
<dbReference type="AlphaFoldDB" id="A0A0X8FA44"/>
<evidence type="ECO:0000256" key="1">
    <source>
        <dbReference type="ARBA" id="ARBA00007504"/>
    </source>
</evidence>
<evidence type="ECO:0000256" key="7">
    <source>
        <dbReference type="ARBA" id="ARBA00022840"/>
    </source>
</evidence>
<dbReference type="CDD" id="cd04488">
    <property type="entry name" value="RecG_wedge_OBF"/>
    <property type="match status" value="1"/>
</dbReference>
<keyword evidence="8" id="KW-0238">DNA-binding</keyword>
<comment type="catalytic activity">
    <reaction evidence="12 15">
        <text>Couples ATP hydrolysis with the unwinding of duplex DNA by translocating in the 3'-5' direction.</text>
        <dbReference type="EC" id="5.6.2.4"/>
    </reaction>
</comment>
<dbReference type="GO" id="GO:0006310">
    <property type="term" value="P:DNA recombination"/>
    <property type="evidence" value="ECO:0007669"/>
    <property type="project" value="UniProtKB-UniRule"/>
</dbReference>
<dbReference type="InterPro" id="IPR014001">
    <property type="entry name" value="Helicase_ATP-bd"/>
</dbReference>
<dbReference type="GO" id="GO:0003677">
    <property type="term" value="F:DNA binding"/>
    <property type="evidence" value="ECO:0007669"/>
    <property type="project" value="UniProtKB-KW"/>
</dbReference>
<evidence type="ECO:0000256" key="5">
    <source>
        <dbReference type="ARBA" id="ARBA00022801"/>
    </source>
</evidence>
<comment type="function">
    <text evidence="15">Plays a critical role in recombination and DNA repair. Helps process Holliday junction intermediates to mature products by catalyzing branch migration. Has replication fork regression activity, unwinds stalled or blocked replication forks to make a HJ that can be resolved. Has a DNA unwinding activity characteristic of a DNA helicase with 3'-5' polarity.</text>
</comment>
<evidence type="ECO:0000313" key="18">
    <source>
        <dbReference type="EMBL" id="AMB93569.1"/>
    </source>
</evidence>
<keyword evidence="9 15" id="KW-0233">DNA recombination</keyword>
<dbReference type="InterPro" id="IPR027417">
    <property type="entry name" value="P-loop_NTPase"/>
</dbReference>
<evidence type="ECO:0000259" key="16">
    <source>
        <dbReference type="PROSITE" id="PS51192"/>
    </source>
</evidence>
<evidence type="ECO:0000256" key="6">
    <source>
        <dbReference type="ARBA" id="ARBA00022806"/>
    </source>
</evidence>
<evidence type="ECO:0000256" key="12">
    <source>
        <dbReference type="ARBA" id="ARBA00034617"/>
    </source>
</evidence>
<feature type="domain" description="Helicase ATP-binding" evidence="16">
    <location>
        <begin position="273"/>
        <end position="435"/>
    </location>
</feature>
<dbReference type="NCBIfam" id="TIGR00643">
    <property type="entry name" value="recG"/>
    <property type="match status" value="1"/>
</dbReference>
<evidence type="ECO:0000256" key="8">
    <source>
        <dbReference type="ARBA" id="ARBA00023125"/>
    </source>
</evidence>